<dbReference type="EMBL" id="JBHGPK010000005">
    <property type="protein sequence ID" value="MFC2251160.1"/>
    <property type="molecule type" value="Genomic_DNA"/>
</dbReference>
<evidence type="ECO:0000313" key="4">
    <source>
        <dbReference type="Proteomes" id="UP001555786"/>
    </source>
</evidence>
<feature type="transmembrane region" description="Helical" evidence="1">
    <location>
        <begin position="33"/>
        <end position="53"/>
    </location>
</feature>
<dbReference type="EMBL" id="JBFNQD010000005">
    <property type="protein sequence ID" value="MEW9307287.1"/>
    <property type="molecule type" value="Genomic_DNA"/>
</dbReference>
<keyword evidence="4" id="KW-1185">Reference proteome</keyword>
<keyword evidence="1" id="KW-1133">Transmembrane helix</keyword>
<keyword evidence="1" id="KW-0472">Membrane</keyword>
<name>A0ABV3PNR5_9HYPH</name>
<proteinExistence type="predicted"/>
<gene>
    <name evidence="2" type="ORF">ABXS05_17175</name>
    <name evidence="3" type="ORF">ACETRX_16145</name>
</gene>
<evidence type="ECO:0000256" key="1">
    <source>
        <dbReference type="SAM" id="Phobius"/>
    </source>
</evidence>
<reference evidence="2 4" key="1">
    <citation type="submission" date="2024-07" db="EMBL/GenBank/DDBJ databases">
        <title>Description of Labrys sedimenti sp. nov., isolated from a diclofenac-degrading enrichment culture.</title>
        <authorList>
            <person name="Tancsics A."/>
            <person name="Csepanyi A."/>
        </authorList>
    </citation>
    <scope>NUCLEOTIDE SEQUENCE [LARGE SCALE GENOMIC DNA]</scope>
    <source>
        <strain evidence="2 4">LMG 23578</strain>
    </source>
</reference>
<dbReference type="Proteomes" id="UP001555786">
    <property type="component" value="Unassembled WGS sequence"/>
</dbReference>
<evidence type="ECO:0000313" key="5">
    <source>
        <dbReference type="Proteomes" id="UP001595190"/>
    </source>
</evidence>
<dbReference type="PROSITE" id="PS51257">
    <property type="entry name" value="PROKAR_LIPOPROTEIN"/>
    <property type="match status" value="1"/>
</dbReference>
<accession>A0ABV3PNR5</accession>
<reference evidence="3 5" key="2">
    <citation type="submission" date="2024-09" db="EMBL/GenBank/DDBJ databases">
        <title>Description of Labrys sedimenti sp. nov., isolated from a diclofenac-degrading enrichment culture, and genome-based reclassification of Labrys portucalensis as a later heterotypic synonym of Labrys neptuniae.</title>
        <authorList>
            <person name="Tancsics A."/>
            <person name="Csepanyi A."/>
        </authorList>
    </citation>
    <scope>NUCLEOTIDE SEQUENCE [LARGE SCALE GENOMIC DNA]</scope>
    <source>
        <strain evidence="3 5">LMG 23412</strain>
    </source>
</reference>
<feature type="transmembrane region" description="Helical" evidence="1">
    <location>
        <begin position="7"/>
        <end position="27"/>
    </location>
</feature>
<protein>
    <submittedName>
        <fullName evidence="2">Uncharacterized protein</fullName>
    </submittedName>
</protein>
<comment type="caution">
    <text evidence="2">The sequence shown here is derived from an EMBL/GenBank/DDBJ whole genome shotgun (WGS) entry which is preliminary data.</text>
</comment>
<sequence length="65" mass="6744">MAKSISIVGIIAFVLGCIMIPTASGLLQELEGAVALGFGLLTFALGRILDSLVEIRKALDKNPSS</sequence>
<organism evidence="2 4">
    <name type="scientific">Labrys neptuniae</name>
    <dbReference type="NCBI Taxonomy" id="376174"/>
    <lineage>
        <taxon>Bacteria</taxon>
        <taxon>Pseudomonadati</taxon>
        <taxon>Pseudomonadota</taxon>
        <taxon>Alphaproteobacteria</taxon>
        <taxon>Hyphomicrobiales</taxon>
        <taxon>Xanthobacteraceae</taxon>
        <taxon>Labrys</taxon>
    </lineage>
</organism>
<evidence type="ECO:0000313" key="2">
    <source>
        <dbReference type="EMBL" id="MEW9307287.1"/>
    </source>
</evidence>
<keyword evidence="1" id="KW-0812">Transmembrane</keyword>
<dbReference type="RefSeq" id="WP_311937075.1">
    <property type="nucleotide sequence ID" value="NZ_JAVSCS010000015.1"/>
</dbReference>
<dbReference type="Proteomes" id="UP001595190">
    <property type="component" value="Unassembled WGS sequence"/>
</dbReference>
<evidence type="ECO:0000313" key="3">
    <source>
        <dbReference type="EMBL" id="MFC2251160.1"/>
    </source>
</evidence>